<dbReference type="Gene3D" id="1.25.40.20">
    <property type="entry name" value="Ankyrin repeat-containing domain"/>
    <property type="match status" value="1"/>
</dbReference>
<gene>
    <name evidence="4" type="ORF">FIESC28_07233</name>
</gene>
<evidence type="ECO:0000313" key="5">
    <source>
        <dbReference type="Proteomes" id="UP000253153"/>
    </source>
</evidence>
<evidence type="ECO:0000256" key="2">
    <source>
        <dbReference type="ARBA" id="ARBA00023043"/>
    </source>
</evidence>
<dbReference type="PROSITE" id="PS50297">
    <property type="entry name" value="ANK_REP_REGION"/>
    <property type="match status" value="1"/>
</dbReference>
<dbReference type="PROSITE" id="PS50088">
    <property type="entry name" value="ANK_REPEAT"/>
    <property type="match status" value="2"/>
</dbReference>
<dbReference type="PANTHER" id="PTHR24126">
    <property type="entry name" value="ANKYRIN REPEAT, PH AND SEC7 DOMAIN CONTAINING PROTEIN SECG-RELATED"/>
    <property type="match status" value="1"/>
</dbReference>
<feature type="repeat" description="ANK" evidence="3">
    <location>
        <begin position="361"/>
        <end position="399"/>
    </location>
</feature>
<name>A0A366RFL9_9HYPO</name>
<dbReference type="GeneID" id="41996670"/>
<dbReference type="Proteomes" id="UP000253153">
    <property type="component" value="Unassembled WGS sequence"/>
</dbReference>
<evidence type="ECO:0000256" key="3">
    <source>
        <dbReference type="PROSITE-ProRule" id="PRU00023"/>
    </source>
</evidence>
<sequence length="600" mass="67240">MSDPLPKSESLYHKYRRDPTEIDADGHQENWQASPLKIIDRDGFVLFERTQLSLRTDIILANDVEMLRQYLDAAPWAIEKPDREDDSMDPFFVAAQSGRVQALQLLLAHHSKVNGPSTRVRFPDRRVDLLSTAAKWGRVEMVKFLLDNQPLYADIHERGSDRESAIFAAADTSGTRHRDYLSHQEVCLENNEAVMHLLLDRGACASDSLTCYDDRPECQTSETVLTSAVQWAGPGLIQRLIDNGADVHAKIVRRVTFIPRVGFFDEFLHVTALYIATFHANFRAVEVLINNRGNGVDMTDMTSRRDNQGRLPIHWACRYQLSPYPSAMPVSRITENAESIVETIRILLKKDPKTVNIQDNGGNTPLHYAAMFYGGLGKQHTSVLKLLCDTGADASVCNAYGETPLHVLFSRWGGDIPVDTMAIETLLGHGAKPTDIDVYGNTPLHYAAWFLLHSDAALYLMKQGADVNIKNLHQETPLHSVADSPHWADSAHDTRSLTKEETAEELFKDQETMAARVLEAGGVEMMDQPNLAGKTPRQIIQEWKEHAKEAQAKQTAIDNDVPWEDWPKVNSCWDSVGRGIRKNAMGLGLVGGARPRKDLY</sequence>
<dbReference type="InterPro" id="IPR002110">
    <property type="entry name" value="Ankyrin_rpt"/>
</dbReference>
<keyword evidence="5" id="KW-1185">Reference proteome</keyword>
<proteinExistence type="predicted"/>
<protein>
    <submittedName>
        <fullName evidence="4">Uncharacterized protein</fullName>
    </submittedName>
</protein>
<reference evidence="4 5" key="1">
    <citation type="submission" date="2018-06" db="EMBL/GenBank/DDBJ databases">
        <title>Fusarium incarnatum-equiseti species complex species 28.</title>
        <authorList>
            <person name="Gardiner D.M."/>
        </authorList>
    </citation>
    <scope>NUCLEOTIDE SEQUENCE [LARGE SCALE GENOMIC DNA]</scope>
    <source>
        <strain evidence="4 5">FIESC_28</strain>
    </source>
</reference>
<dbReference type="SMART" id="SM00248">
    <property type="entry name" value="ANK"/>
    <property type="match status" value="9"/>
</dbReference>
<evidence type="ECO:0000313" key="4">
    <source>
        <dbReference type="EMBL" id="RBR15592.1"/>
    </source>
</evidence>
<dbReference type="PANTHER" id="PTHR24126:SF14">
    <property type="entry name" value="ANK_REP_REGION DOMAIN-CONTAINING PROTEIN"/>
    <property type="match status" value="1"/>
</dbReference>
<dbReference type="OrthoDB" id="823504at2759"/>
<keyword evidence="2 3" id="KW-0040">ANK repeat</keyword>
<keyword evidence="1" id="KW-0677">Repeat</keyword>
<dbReference type="AlphaFoldDB" id="A0A366RFL9"/>
<feature type="repeat" description="ANK" evidence="3">
    <location>
        <begin position="439"/>
        <end position="472"/>
    </location>
</feature>
<dbReference type="EMBL" id="QKXC01000153">
    <property type="protein sequence ID" value="RBR15592.1"/>
    <property type="molecule type" value="Genomic_DNA"/>
</dbReference>
<accession>A0A366RFL9</accession>
<dbReference type="InterPro" id="IPR036770">
    <property type="entry name" value="Ankyrin_rpt-contain_sf"/>
</dbReference>
<dbReference type="Pfam" id="PF12796">
    <property type="entry name" value="Ank_2"/>
    <property type="match status" value="1"/>
</dbReference>
<organism evidence="4 5">
    <name type="scientific">Fusarium coffeatum</name>
    <dbReference type="NCBI Taxonomy" id="231269"/>
    <lineage>
        <taxon>Eukaryota</taxon>
        <taxon>Fungi</taxon>
        <taxon>Dikarya</taxon>
        <taxon>Ascomycota</taxon>
        <taxon>Pezizomycotina</taxon>
        <taxon>Sordariomycetes</taxon>
        <taxon>Hypocreomycetidae</taxon>
        <taxon>Hypocreales</taxon>
        <taxon>Nectriaceae</taxon>
        <taxon>Fusarium</taxon>
        <taxon>Fusarium incarnatum-equiseti species complex</taxon>
    </lineage>
</organism>
<dbReference type="RefSeq" id="XP_031014490.1">
    <property type="nucleotide sequence ID" value="XM_031161374.1"/>
</dbReference>
<comment type="caution">
    <text evidence="4">The sequence shown here is derived from an EMBL/GenBank/DDBJ whole genome shotgun (WGS) entry which is preliminary data.</text>
</comment>
<evidence type="ECO:0000256" key="1">
    <source>
        <dbReference type="ARBA" id="ARBA00022737"/>
    </source>
</evidence>
<dbReference type="SUPFAM" id="SSF48403">
    <property type="entry name" value="Ankyrin repeat"/>
    <property type="match status" value="1"/>
</dbReference>